<sequence>MSETTESPFRVRSVRERWQEDLEGRISWRMFKELLNADDGPVLTRLSERKVGIRTDHWKTWLDARNEKASEKRK</sequence>
<evidence type="ECO:0000313" key="1">
    <source>
        <dbReference type="EMBL" id="SDI53718.1"/>
    </source>
</evidence>
<protein>
    <submittedName>
        <fullName evidence="1">Uncharacterized protein</fullName>
    </submittedName>
</protein>
<dbReference type="EMBL" id="FNEE01000002">
    <property type="protein sequence ID" value="SDI53718.1"/>
    <property type="molecule type" value="Genomic_DNA"/>
</dbReference>
<reference evidence="2" key="1">
    <citation type="submission" date="2016-10" db="EMBL/GenBank/DDBJ databases">
        <authorList>
            <person name="Varghese N."/>
            <person name="Submissions S."/>
        </authorList>
    </citation>
    <scope>NUCLEOTIDE SEQUENCE [LARGE SCALE GENOMIC DNA]</scope>
    <source>
        <strain evidence="2">CGMCC 1.11022</strain>
    </source>
</reference>
<name>A0A1G8LDB7_9HYPH</name>
<gene>
    <name evidence="1" type="ORF">SAMN05428953_102213</name>
</gene>
<accession>A0A1G8LDB7</accession>
<dbReference type="Proteomes" id="UP000198894">
    <property type="component" value="Unassembled WGS sequence"/>
</dbReference>
<evidence type="ECO:0000313" key="2">
    <source>
        <dbReference type="Proteomes" id="UP000198894"/>
    </source>
</evidence>
<keyword evidence="2" id="KW-1185">Reference proteome</keyword>
<proteinExistence type="predicted"/>
<dbReference type="AlphaFoldDB" id="A0A1G8LDB7"/>
<dbReference type="RefSeq" id="WP_091591137.1">
    <property type="nucleotide sequence ID" value="NZ_FNEE01000002.1"/>
</dbReference>
<organism evidence="1 2">
    <name type="scientific">Mesorhizobium muleiense</name>
    <dbReference type="NCBI Taxonomy" id="1004279"/>
    <lineage>
        <taxon>Bacteria</taxon>
        <taxon>Pseudomonadati</taxon>
        <taxon>Pseudomonadota</taxon>
        <taxon>Alphaproteobacteria</taxon>
        <taxon>Hyphomicrobiales</taxon>
        <taxon>Phyllobacteriaceae</taxon>
        <taxon>Mesorhizobium</taxon>
    </lineage>
</organism>